<dbReference type="PANTHER" id="PTHR30572">
    <property type="entry name" value="MEMBRANE COMPONENT OF TRANSPORTER-RELATED"/>
    <property type="match status" value="1"/>
</dbReference>
<evidence type="ECO:0000256" key="1">
    <source>
        <dbReference type="ARBA" id="ARBA00004651"/>
    </source>
</evidence>
<comment type="subcellular location">
    <subcellularLocation>
        <location evidence="1">Cell membrane</location>
        <topology evidence="1">Multi-pass membrane protein</topology>
    </subcellularLocation>
</comment>
<dbReference type="InterPro" id="IPR003838">
    <property type="entry name" value="ABC3_permease_C"/>
</dbReference>
<dbReference type="InterPro" id="IPR050250">
    <property type="entry name" value="Macrolide_Exporter_MacB"/>
</dbReference>
<evidence type="ECO:0000256" key="2">
    <source>
        <dbReference type="ARBA" id="ARBA00022475"/>
    </source>
</evidence>
<dbReference type="RefSeq" id="WP_119050767.1">
    <property type="nucleotide sequence ID" value="NZ_CP032157.1"/>
</dbReference>
<evidence type="ECO:0000259" key="7">
    <source>
        <dbReference type="Pfam" id="PF02687"/>
    </source>
</evidence>
<dbReference type="OrthoDB" id="1451596at2"/>
<sequence length="802" mass="89361">MIKNYFKTAFRSLLRNKSYAAINITGLTVGIAACLLIYLITSYHLSFDNFHTRKDRIYRVVSESIGTGTGTSRSAGVPIPTAKGLRNDFPELQGKVAGIFGSGNDQITVLDEQNRPGKKFKEARGLYFAESQFFDIFDYKWLAGDPKTALADPNNVVLTRDIAEKYFGDWHAAMGRAIKYENADVWKVTGILENLPPNTDFPLQIVAPFKAYSNSKSDDWVSIYSSNQVYIALPENYASSRLSALLPGFVKKHKPAENATDGMALQPLTEMHFDTRFNVFSRQVFSKELITALSLIGLFLLIIACVNFINLATAQAVNRAKEVGVRKVLGSSRKNLITQFMSETLLITLFAVVLATGLAWIVLPSLNTLLQTRISANFFNNLKIPAFLLVITLLVTLLAGFYPALVLSGYNPITALKSKLAAKTGSLSLRRALVVFQFAIAQVLVIGMLVVVSQMNFFKNASLGFTKDHILSVPIPGDSAGRAKIDYLRAQLLQQPGISDVSFSFGSPAENGNWSSDFNFDNATKSCGFEANLKWVDVEHFKTFDLQFVAGRPFYPSDTIREFVVSEILVKKLGLKSPQDIIGKKINLWGGEHVATVCGVIKDFHTLSLRQPLDPIIMAPMRSNYQMFSAKIRPEKAKETLAYVEKLWTSAYPDFVYEYQFLDEKIDRFYRRESQLSQLYTIFAGIAIFISCLGLYGLVSFMATQRVKEVGIRKVLGASVANIVYLFSREFTVLILISFLIAAPLAWYIMSQWLGDFEYRIQLGAGIFLLAIAGSVFIAWITVGYRAIRAALTNPVKSLKNE</sequence>
<evidence type="ECO:0000256" key="6">
    <source>
        <dbReference type="SAM" id="Phobius"/>
    </source>
</evidence>
<evidence type="ECO:0000313" key="10">
    <source>
        <dbReference type="Proteomes" id="UP000263900"/>
    </source>
</evidence>
<feature type="domain" description="MacB-like periplasmic core" evidence="8">
    <location>
        <begin position="442"/>
        <end position="631"/>
    </location>
</feature>
<evidence type="ECO:0000256" key="5">
    <source>
        <dbReference type="ARBA" id="ARBA00023136"/>
    </source>
</evidence>
<dbReference type="PANTHER" id="PTHR30572:SF18">
    <property type="entry name" value="ABC-TYPE MACROLIDE FAMILY EXPORT SYSTEM PERMEASE COMPONENT 2"/>
    <property type="match status" value="1"/>
</dbReference>
<feature type="transmembrane region" description="Helical" evidence="6">
    <location>
        <begin position="432"/>
        <end position="452"/>
    </location>
</feature>
<evidence type="ECO:0000256" key="3">
    <source>
        <dbReference type="ARBA" id="ARBA00022692"/>
    </source>
</evidence>
<feature type="transmembrane region" description="Helical" evidence="6">
    <location>
        <begin position="761"/>
        <end position="783"/>
    </location>
</feature>
<gene>
    <name evidence="9" type="ORF">D3H65_13200</name>
</gene>
<accession>A0A3B7MKA2</accession>
<proteinExistence type="predicted"/>
<dbReference type="Proteomes" id="UP000263900">
    <property type="component" value="Chromosome"/>
</dbReference>
<dbReference type="Pfam" id="PF12704">
    <property type="entry name" value="MacB_PCD"/>
    <property type="match status" value="2"/>
</dbReference>
<feature type="transmembrane region" description="Helical" evidence="6">
    <location>
        <begin position="723"/>
        <end position="749"/>
    </location>
</feature>
<feature type="transmembrane region" description="Helical" evidence="6">
    <location>
        <begin position="20"/>
        <end position="40"/>
    </location>
</feature>
<dbReference type="EMBL" id="CP032157">
    <property type="protein sequence ID" value="AXY74884.1"/>
    <property type="molecule type" value="Genomic_DNA"/>
</dbReference>
<organism evidence="9 10">
    <name type="scientific">Paraflavitalea soli</name>
    <dbReference type="NCBI Taxonomy" id="2315862"/>
    <lineage>
        <taxon>Bacteria</taxon>
        <taxon>Pseudomonadati</taxon>
        <taxon>Bacteroidota</taxon>
        <taxon>Chitinophagia</taxon>
        <taxon>Chitinophagales</taxon>
        <taxon>Chitinophagaceae</taxon>
        <taxon>Paraflavitalea</taxon>
    </lineage>
</organism>
<name>A0A3B7MKA2_9BACT</name>
<keyword evidence="10" id="KW-1185">Reference proteome</keyword>
<evidence type="ECO:0000256" key="4">
    <source>
        <dbReference type="ARBA" id="ARBA00022989"/>
    </source>
</evidence>
<keyword evidence="2" id="KW-1003">Cell membrane</keyword>
<feature type="domain" description="ABC3 transporter permease C-terminal" evidence="7">
    <location>
        <begin position="682"/>
        <end position="794"/>
    </location>
</feature>
<feature type="transmembrane region" description="Helical" evidence="6">
    <location>
        <begin position="344"/>
        <end position="366"/>
    </location>
</feature>
<dbReference type="PROSITE" id="PS51257">
    <property type="entry name" value="PROKAR_LIPOPROTEIN"/>
    <property type="match status" value="1"/>
</dbReference>
<dbReference type="KEGG" id="pseg:D3H65_13200"/>
<feature type="domain" description="MacB-like periplasmic core" evidence="8">
    <location>
        <begin position="21"/>
        <end position="236"/>
    </location>
</feature>
<keyword evidence="5 6" id="KW-0472">Membrane</keyword>
<dbReference type="GO" id="GO:0022857">
    <property type="term" value="F:transmembrane transporter activity"/>
    <property type="evidence" value="ECO:0007669"/>
    <property type="project" value="TreeGrafter"/>
</dbReference>
<reference evidence="9 10" key="1">
    <citation type="submission" date="2018-09" db="EMBL/GenBank/DDBJ databases">
        <title>Genome sequencing of strain 6GH32-13.</title>
        <authorList>
            <person name="Weon H.-Y."/>
            <person name="Heo J."/>
            <person name="Kwon S.-W."/>
        </authorList>
    </citation>
    <scope>NUCLEOTIDE SEQUENCE [LARGE SCALE GENOMIC DNA]</scope>
    <source>
        <strain evidence="9 10">5GH32-13</strain>
    </source>
</reference>
<feature type="transmembrane region" description="Helical" evidence="6">
    <location>
        <begin position="289"/>
        <end position="311"/>
    </location>
</feature>
<dbReference type="InterPro" id="IPR025857">
    <property type="entry name" value="MacB_PCD"/>
</dbReference>
<feature type="domain" description="ABC3 transporter permease C-terminal" evidence="7">
    <location>
        <begin position="295"/>
        <end position="412"/>
    </location>
</feature>
<dbReference type="Pfam" id="PF02687">
    <property type="entry name" value="FtsX"/>
    <property type="match status" value="2"/>
</dbReference>
<protein>
    <submittedName>
        <fullName evidence="9">ABC transporter permease</fullName>
    </submittedName>
</protein>
<keyword evidence="4 6" id="KW-1133">Transmembrane helix</keyword>
<dbReference type="AlphaFoldDB" id="A0A3B7MKA2"/>
<feature type="transmembrane region" description="Helical" evidence="6">
    <location>
        <begin position="679"/>
        <end position="702"/>
    </location>
</feature>
<evidence type="ECO:0000259" key="8">
    <source>
        <dbReference type="Pfam" id="PF12704"/>
    </source>
</evidence>
<keyword evidence="3 6" id="KW-0812">Transmembrane</keyword>
<evidence type="ECO:0000313" key="9">
    <source>
        <dbReference type="EMBL" id="AXY74884.1"/>
    </source>
</evidence>
<feature type="transmembrane region" description="Helical" evidence="6">
    <location>
        <begin position="386"/>
        <end position="411"/>
    </location>
</feature>
<dbReference type="GO" id="GO:0005886">
    <property type="term" value="C:plasma membrane"/>
    <property type="evidence" value="ECO:0007669"/>
    <property type="project" value="UniProtKB-SubCell"/>
</dbReference>